<dbReference type="AlphaFoldDB" id="A0A2Z3RW96"/>
<feature type="domain" description="2TM" evidence="2">
    <location>
        <begin position="10"/>
        <end position="72"/>
    </location>
</feature>
<dbReference type="Pfam" id="PF13239">
    <property type="entry name" value="2TM"/>
    <property type="match status" value="1"/>
</dbReference>
<evidence type="ECO:0000313" key="3">
    <source>
        <dbReference type="EMBL" id="AWR21117.1"/>
    </source>
</evidence>
<sequence>MNETEMREFAKKRLKKQADFKQYLWVWAGVSALLTVIWFMTTPGTYFWPAWAIFGMGIGAFFAGLDAYGKDPKFITDEAIDAEVARIKSKNNK</sequence>
<proteinExistence type="predicted"/>
<protein>
    <recommendedName>
        <fullName evidence="2">2TM domain-containing protein</fullName>
    </recommendedName>
</protein>
<keyword evidence="4" id="KW-1185">Reference proteome</keyword>
<organism evidence="3 4">
    <name type="scientific">Aurantimicrobium photophilum</name>
    <dbReference type="NCBI Taxonomy" id="1987356"/>
    <lineage>
        <taxon>Bacteria</taxon>
        <taxon>Bacillati</taxon>
        <taxon>Actinomycetota</taxon>
        <taxon>Actinomycetes</taxon>
        <taxon>Micrococcales</taxon>
        <taxon>Microbacteriaceae</taxon>
        <taxon>Aurantimicrobium</taxon>
    </lineage>
</organism>
<feature type="transmembrane region" description="Helical" evidence="1">
    <location>
        <begin position="20"/>
        <end position="40"/>
    </location>
</feature>
<dbReference type="Proteomes" id="UP000246894">
    <property type="component" value="Chromosome"/>
</dbReference>
<feature type="transmembrane region" description="Helical" evidence="1">
    <location>
        <begin position="46"/>
        <end position="65"/>
    </location>
</feature>
<evidence type="ECO:0000259" key="2">
    <source>
        <dbReference type="Pfam" id="PF13239"/>
    </source>
</evidence>
<keyword evidence="1" id="KW-0472">Membrane</keyword>
<gene>
    <name evidence="3" type="ORF">AURMO_00501</name>
</gene>
<dbReference type="OrthoDB" id="5145586at2"/>
<keyword evidence="1" id="KW-0812">Transmembrane</keyword>
<dbReference type="InterPro" id="IPR025698">
    <property type="entry name" value="2TM_dom"/>
</dbReference>
<evidence type="ECO:0000256" key="1">
    <source>
        <dbReference type="SAM" id="Phobius"/>
    </source>
</evidence>
<evidence type="ECO:0000313" key="4">
    <source>
        <dbReference type="Proteomes" id="UP000246894"/>
    </source>
</evidence>
<reference evidence="3 4" key="1">
    <citation type="submission" date="2017-10" db="EMBL/GenBank/DDBJ databases">
        <title>Genome of an Actinobacterium that displays light-enhanced growth.</title>
        <authorList>
            <person name="Maresca J.A."/>
            <person name="Hempel P."/>
            <person name="Shevchenko O."/>
            <person name="Miller K.J."/>
            <person name="Hahn M.W."/>
        </authorList>
    </citation>
    <scope>NUCLEOTIDE SEQUENCE [LARGE SCALE GENOMIC DNA]</scope>
    <source>
        <strain evidence="3 4">MWH-Mo1</strain>
    </source>
</reference>
<accession>A0A2Z3RW96</accession>
<dbReference type="EMBL" id="CP023994">
    <property type="protein sequence ID" value="AWR21117.1"/>
    <property type="molecule type" value="Genomic_DNA"/>
</dbReference>
<dbReference type="RefSeq" id="WP_110232990.1">
    <property type="nucleotide sequence ID" value="NZ_CP023994.1"/>
</dbReference>
<name>A0A2Z3RW96_9MICO</name>
<dbReference type="KEGG" id="aum:AURMO_00501"/>
<keyword evidence="1" id="KW-1133">Transmembrane helix</keyword>